<dbReference type="EMBL" id="CAUYUJ010018566">
    <property type="protein sequence ID" value="CAK0884594.1"/>
    <property type="molecule type" value="Genomic_DNA"/>
</dbReference>
<evidence type="ECO:0000313" key="2">
    <source>
        <dbReference type="EMBL" id="CAK0884594.1"/>
    </source>
</evidence>
<feature type="compositionally biased region" description="Basic and acidic residues" evidence="1">
    <location>
        <begin position="497"/>
        <end position="530"/>
    </location>
</feature>
<feature type="region of interest" description="Disordered" evidence="1">
    <location>
        <begin position="212"/>
        <end position="234"/>
    </location>
</feature>
<dbReference type="Proteomes" id="UP001189429">
    <property type="component" value="Unassembled WGS sequence"/>
</dbReference>
<organism evidence="2 3">
    <name type="scientific">Prorocentrum cordatum</name>
    <dbReference type="NCBI Taxonomy" id="2364126"/>
    <lineage>
        <taxon>Eukaryota</taxon>
        <taxon>Sar</taxon>
        <taxon>Alveolata</taxon>
        <taxon>Dinophyceae</taxon>
        <taxon>Prorocentrales</taxon>
        <taxon>Prorocentraceae</taxon>
        <taxon>Prorocentrum</taxon>
    </lineage>
</organism>
<feature type="region of interest" description="Disordered" evidence="1">
    <location>
        <begin position="1"/>
        <end position="87"/>
    </location>
</feature>
<comment type="caution">
    <text evidence="2">The sequence shown here is derived from an EMBL/GenBank/DDBJ whole genome shotgun (WGS) entry which is preliminary data.</text>
</comment>
<name>A0ABN9WE08_9DINO</name>
<gene>
    <name evidence="2" type="ORF">PCOR1329_LOCUS66475</name>
</gene>
<sequence>MFLDQTVAPSPAPLVPPSWRGNRGECGRVRSHGGRGLRERPSGPWRRRDGQMAPEVRARAGGRVGGLPGQRGARHARHHGEAGPTPRRVKGECCISLHSGGRIRARADEPEALNLFADALQPVHEPASARRPKVVVRPSKEAEASGVAASNERILQPQVDAQDPGSPPSNVPVHERLYAHSTVQQQRLEQKRQQKVMEEDQAIQERMAEWNAIKQKKEERRAKDPSFNEDPRDFHERAQAFEIAKQLKVRQRREEMLMEEQMRLEEEREMSMPTRQVGANYDPYEAADRLYRNALNKGKPKEGGGESDFWEATRKRKTEEELQAEKKAQAEREAEEKRKEKERQKRDKLVEDGKKRKLRKQEEAEKQKAKAGETTEDQEKSQKAKENRRKSTACVQRLAKPKSPKKGSPGDPSSTSQDAKSSSPKGSEAKAKSPKSPRAARSASPSKEGRSQRLAELAEAGSPKCGRKSVLAKRAEKMQTLQDRPRGSGGQCQAPRVAREGQRDAREAREEGGEAVGDREVQDLLPDQRGRGVGRGARQQ</sequence>
<evidence type="ECO:0000313" key="3">
    <source>
        <dbReference type="Proteomes" id="UP001189429"/>
    </source>
</evidence>
<reference evidence="2" key="1">
    <citation type="submission" date="2023-10" db="EMBL/GenBank/DDBJ databases">
        <authorList>
            <person name="Chen Y."/>
            <person name="Shah S."/>
            <person name="Dougan E. K."/>
            <person name="Thang M."/>
            <person name="Chan C."/>
        </authorList>
    </citation>
    <scope>NUCLEOTIDE SEQUENCE [LARGE SCALE GENOMIC DNA]</scope>
</reference>
<evidence type="ECO:0000256" key="1">
    <source>
        <dbReference type="SAM" id="MobiDB-lite"/>
    </source>
</evidence>
<keyword evidence="3" id="KW-1185">Reference proteome</keyword>
<feature type="compositionally biased region" description="Gly residues" evidence="1">
    <location>
        <begin position="531"/>
        <end position="540"/>
    </location>
</feature>
<proteinExistence type="predicted"/>
<feature type="compositionally biased region" description="Basic and acidic residues" evidence="1">
    <location>
        <begin position="36"/>
        <end position="50"/>
    </location>
</feature>
<protein>
    <recommendedName>
        <fullName evidence="4">Nuclear speckle splicing regulatory protein 1 N-terminal domain-containing protein</fullName>
    </recommendedName>
</protein>
<feature type="region of interest" description="Disordered" evidence="1">
    <location>
        <begin position="292"/>
        <end position="540"/>
    </location>
</feature>
<feature type="compositionally biased region" description="Basic and acidic residues" evidence="1">
    <location>
        <begin position="311"/>
        <end position="385"/>
    </location>
</feature>
<evidence type="ECO:0008006" key="4">
    <source>
        <dbReference type="Google" id="ProtNLM"/>
    </source>
</evidence>
<feature type="compositionally biased region" description="Basic and acidic residues" evidence="1">
    <location>
        <begin position="215"/>
        <end position="234"/>
    </location>
</feature>
<feature type="compositionally biased region" description="Low complexity" evidence="1">
    <location>
        <begin position="406"/>
        <end position="426"/>
    </location>
</feature>
<accession>A0ABN9WE08</accession>
<feature type="compositionally biased region" description="Low complexity" evidence="1">
    <location>
        <begin position="434"/>
        <end position="446"/>
    </location>
</feature>
<feature type="region of interest" description="Disordered" evidence="1">
    <location>
        <begin position="125"/>
        <end position="153"/>
    </location>
</feature>